<evidence type="ECO:0000313" key="1">
    <source>
        <dbReference type="EMBL" id="KNE18993.1"/>
    </source>
</evidence>
<dbReference type="RefSeq" id="WP_050351491.1">
    <property type="nucleotide sequence ID" value="NZ_BOSN01000003.1"/>
</dbReference>
<organism evidence="1 2">
    <name type="scientific">Virgibacillus pantothenticus</name>
    <dbReference type="NCBI Taxonomy" id="1473"/>
    <lineage>
        <taxon>Bacteria</taxon>
        <taxon>Bacillati</taxon>
        <taxon>Bacillota</taxon>
        <taxon>Bacilli</taxon>
        <taxon>Bacillales</taxon>
        <taxon>Bacillaceae</taxon>
        <taxon>Virgibacillus</taxon>
    </lineage>
</organism>
<dbReference type="EMBL" id="LGTO01000007">
    <property type="protein sequence ID" value="KNE18993.1"/>
    <property type="molecule type" value="Genomic_DNA"/>
</dbReference>
<keyword evidence="2" id="KW-1185">Reference proteome</keyword>
<dbReference type="AlphaFoldDB" id="A0A0L0QL59"/>
<comment type="caution">
    <text evidence="1">The sequence shown here is derived from an EMBL/GenBank/DDBJ whole genome shotgun (WGS) entry which is preliminary data.</text>
</comment>
<gene>
    <name evidence="1" type="ORF">AFK71_10495</name>
</gene>
<protein>
    <submittedName>
        <fullName evidence="1">Uncharacterized protein</fullName>
    </submittedName>
</protein>
<sequence length="250" mass="28895">MIIREHQDGFIFIEQDQHARLSGSMIKHWNEAHFPNSPFHSSTIYAIDQHDVGWKPFDQEPFWNDQSQVPYSFTDFPNPAKTVLYTAGIETVEAVDVYAGLLCSVHYTRFLEKDASSYSQQFVVQEKNRQQRIIHYLEHFDADIFAVHSSLLQLCDNLSLFICLNEPGENKHPFFAHGIPLSAELRNFTSDKLAVTWRDKQTIALSEFPFTEPATFTYAYKWVARRAIIEQGLIPAYKQAPVQETTISFI</sequence>
<accession>A0A0L0QL59</accession>
<dbReference type="Pfam" id="PF13030">
    <property type="entry name" value="DUF3891"/>
    <property type="match status" value="1"/>
</dbReference>
<reference evidence="2" key="1">
    <citation type="submission" date="2015-07" db="EMBL/GenBank/DDBJ databases">
        <title>Fjat-10053 dsm26.</title>
        <authorList>
            <person name="Liu B."/>
            <person name="Wang J."/>
            <person name="Zhu Y."/>
            <person name="Liu G."/>
            <person name="Chen Q."/>
            <person name="Chen Z."/>
            <person name="Lan J."/>
            <person name="Che J."/>
            <person name="Ge C."/>
            <person name="Shi H."/>
            <person name="Pan Z."/>
            <person name="Liu X."/>
        </authorList>
    </citation>
    <scope>NUCLEOTIDE SEQUENCE [LARGE SCALE GENOMIC DNA]</scope>
    <source>
        <strain evidence="2">DSM 26</strain>
    </source>
</reference>
<dbReference type="Proteomes" id="UP000036780">
    <property type="component" value="Unassembled WGS sequence"/>
</dbReference>
<name>A0A0L0QL59_VIRPA</name>
<evidence type="ECO:0000313" key="2">
    <source>
        <dbReference type="Proteomes" id="UP000036780"/>
    </source>
</evidence>
<proteinExistence type="predicted"/>
<dbReference type="PATRIC" id="fig|1473.5.peg.610"/>
<dbReference type="GeneID" id="66871992"/>
<dbReference type="InterPro" id="IPR024992">
    <property type="entry name" value="DUF3891"/>
</dbReference>